<evidence type="ECO:0000256" key="2">
    <source>
        <dbReference type="ARBA" id="ARBA00023163"/>
    </source>
</evidence>
<evidence type="ECO:0000259" key="3">
    <source>
        <dbReference type="Pfam" id="PF05043"/>
    </source>
</evidence>
<name>A0ABV0F8C0_9ENTE</name>
<reference evidence="5" key="1">
    <citation type="submission" date="2016-06" db="EMBL/GenBank/DDBJ databases">
        <title>Four novel species of enterococci isolated from chicken manure.</title>
        <authorList>
            <person name="Van Tyne D."/>
        </authorList>
    </citation>
    <scope>NUCLEOTIDE SEQUENCE [LARGE SCALE GENOMIC DNA]</scope>
    <source>
        <strain evidence="5">JM9A</strain>
    </source>
</reference>
<dbReference type="EMBL" id="MAEI02000001">
    <property type="protein sequence ID" value="MEO1783188.1"/>
    <property type="molecule type" value="Genomic_DNA"/>
</dbReference>
<dbReference type="Proteomes" id="UP001429357">
    <property type="component" value="Unassembled WGS sequence"/>
</dbReference>
<evidence type="ECO:0000313" key="4">
    <source>
        <dbReference type="EMBL" id="MEO1783188.1"/>
    </source>
</evidence>
<dbReference type="PANTHER" id="PTHR30185">
    <property type="entry name" value="CRYPTIC BETA-GLUCOSIDE BGL OPERON ANTITERMINATOR"/>
    <property type="match status" value="1"/>
</dbReference>
<reference evidence="4 5" key="2">
    <citation type="submission" date="2024-02" db="EMBL/GenBank/DDBJ databases">
        <title>The Genome Sequence of Enterococcus diestrammenae JM9A.</title>
        <authorList>
            <person name="Earl A."/>
            <person name="Manson A."/>
            <person name="Gilmore M."/>
            <person name="Sanders J."/>
            <person name="Shea T."/>
            <person name="Howe W."/>
            <person name="Livny J."/>
            <person name="Cuomo C."/>
            <person name="Neafsey D."/>
            <person name="Birren B."/>
        </authorList>
    </citation>
    <scope>NUCLEOTIDE SEQUENCE [LARGE SCALE GENOMIC DNA]</scope>
    <source>
        <strain evidence="4 5">JM9A</strain>
    </source>
</reference>
<evidence type="ECO:0000256" key="1">
    <source>
        <dbReference type="ARBA" id="ARBA00023015"/>
    </source>
</evidence>
<protein>
    <recommendedName>
        <fullName evidence="3">Mga helix-turn-helix domain-containing protein</fullName>
    </recommendedName>
</protein>
<evidence type="ECO:0000313" key="5">
    <source>
        <dbReference type="Proteomes" id="UP001429357"/>
    </source>
</evidence>
<feature type="domain" description="Mga helix-turn-helix" evidence="3">
    <location>
        <begin position="83"/>
        <end position="164"/>
    </location>
</feature>
<dbReference type="RefSeq" id="WP_237583867.1">
    <property type="nucleotide sequence ID" value="NZ_MAEI02000001.1"/>
</dbReference>
<proteinExistence type="predicted"/>
<comment type="caution">
    <text evidence="4">The sequence shown here is derived from an EMBL/GenBank/DDBJ whole genome shotgun (WGS) entry which is preliminary data.</text>
</comment>
<organism evidence="4 5">
    <name type="scientific">Enterococcus diestrammenae</name>
    <dbReference type="NCBI Taxonomy" id="1155073"/>
    <lineage>
        <taxon>Bacteria</taxon>
        <taxon>Bacillati</taxon>
        <taxon>Bacillota</taxon>
        <taxon>Bacilli</taxon>
        <taxon>Lactobacillales</taxon>
        <taxon>Enterococcaceae</taxon>
        <taxon>Enterococcus</taxon>
    </lineage>
</organism>
<dbReference type="Pfam" id="PF05043">
    <property type="entry name" value="Mga"/>
    <property type="match status" value="1"/>
</dbReference>
<dbReference type="InterPro" id="IPR007737">
    <property type="entry name" value="Mga_HTH"/>
</dbReference>
<keyword evidence="1" id="KW-0805">Transcription regulation</keyword>
<keyword evidence="5" id="KW-1185">Reference proteome</keyword>
<keyword evidence="2" id="KW-0804">Transcription</keyword>
<accession>A0ABV0F8C0</accession>
<gene>
    <name evidence="4" type="ORF">BAU18_002807</name>
</gene>
<sequence>MLYEEMMMDSSTLLKFKLFKKIMFLGSQSYPIAVIASDMNLNYQQTVIDLTDIDKELAAMNPDHQSILLGGGKINCQNLSCTMDEYRYQLLKSSVPFQFILYFLNEEAPTIDDFCVKFYASRSTVSRKIAKLKRYLKDRHLRFTYTEAGMSGDERVIRLALFDLLWLGVRSIEWPFTVSEETADRLVEGYAKYFPLARTYVGRHELKFFAAIFYQRIQKNKFVRYDQAYNFLMEDNSYYDFTSLKDMIDLEMTDEQLKAESSFIFFLAHLSPFYTLEDDATLKQTIKDFAHQPNPVIRLVRDYLDFAKQEFFADDPKLLDYPIIMGNLINISFGYYIIKRPFPTIQQLVEGNTENLRSLKKIENTTQEWFYNLSQESDYTSFITEENYPLIAKSFTEVLLPFVDLNKESEKVIVGIALEHNYLLVKKIYSYLSDLRFVEAEPFDSTKINHYDLAISSSLLLKKRYPNKRSSYGTMPVMKTN</sequence>
<dbReference type="PANTHER" id="PTHR30185:SF18">
    <property type="entry name" value="TRANSCRIPTIONAL REGULATOR MTLR"/>
    <property type="match status" value="1"/>
</dbReference>
<dbReference type="InterPro" id="IPR050661">
    <property type="entry name" value="BglG_antiterminators"/>
</dbReference>